<accession>A0AAV3RP85</accession>
<evidence type="ECO:0000313" key="4">
    <source>
        <dbReference type="EMBL" id="GAA0183513.1"/>
    </source>
</evidence>
<dbReference type="EMBL" id="BAABME010011274">
    <property type="protein sequence ID" value="GAA0183513.1"/>
    <property type="molecule type" value="Genomic_DNA"/>
</dbReference>
<evidence type="ECO:0000313" key="5">
    <source>
        <dbReference type="Proteomes" id="UP001454036"/>
    </source>
</evidence>
<proteinExistence type="inferred from homology"/>
<dbReference type="SMART" id="SM00015">
    <property type="entry name" value="IQ"/>
    <property type="match status" value="1"/>
</dbReference>
<evidence type="ECO:0000256" key="3">
    <source>
        <dbReference type="SAM" id="MobiDB-lite"/>
    </source>
</evidence>
<keyword evidence="5" id="KW-1185">Reference proteome</keyword>
<sequence>MGNGDWFKNIISLKKAKDDKPRKSKASTCNKKNGDTLVRHSEKVSSKAATGSSHKNHLINEMPIEDVAATQIQTAYRAYKARKAFRCLRGIERLQTLTQGHSVKKQASMTLSYLHSWNRIQAEIKARRVGMVIEGRLKQKKLENQLKLDAKLHDLEVEWSPSSETMEEVLAKIHLREAAAVKRERTLAYAFSHQWRPNSNSGLGNTDISKANWGWSWMDRWIAARPWERRVPVQPSPKKGHSPQSSKTGKNSNTPTTKSFVKTISPNGKGVSKPRKLTYDEAPEKVHPQKGPGKAEATNGNKAIMVS</sequence>
<keyword evidence="1" id="KW-0112">Calmodulin-binding</keyword>
<organism evidence="4 5">
    <name type="scientific">Lithospermum erythrorhizon</name>
    <name type="common">Purple gromwell</name>
    <name type="synonym">Lithospermum officinale var. erythrorhizon</name>
    <dbReference type="NCBI Taxonomy" id="34254"/>
    <lineage>
        <taxon>Eukaryota</taxon>
        <taxon>Viridiplantae</taxon>
        <taxon>Streptophyta</taxon>
        <taxon>Embryophyta</taxon>
        <taxon>Tracheophyta</taxon>
        <taxon>Spermatophyta</taxon>
        <taxon>Magnoliopsida</taxon>
        <taxon>eudicotyledons</taxon>
        <taxon>Gunneridae</taxon>
        <taxon>Pentapetalae</taxon>
        <taxon>asterids</taxon>
        <taxon>lamiids</taxon>
        <taxon>Boraginales</taxon>
        <taxon>Boraginaceae</taxon>
        <taxon>Boraginoideae</taxon>
        <taxon>Lithospermeae</taxon>
        <taxon>Lithospermum</taxon>
    </lineage>
</organism>
<feature type="compositionally biased region" description="Polar residues" evidence="3">
    <location>
        <begin position="242"/>
        <end position="266"/>
    </location>
</feature>
<feature type="region of interest" description="Disordered" evidence="3">
    <location>
        <begin position="229"/>
        <end position="307"/>
    </location>
</feature>
<dbReference type="AlphaFoldDB" id="A0AAV3RP85"/>
<comment type="similarity">
    <text evidence="2">Belongs to the IQD family.</text>
</comment>
<dbReference type="Proteomes" id="UP001454036">
    <property type="component" value="Unassembled WGS sequence"/>
</dbReference>
<dbReference type="CDD" id="cd23767">
    <property type="entry name" value="IQCD"/>
    <property type="match status" value="1"/>
</dbReference>
<dbReference type="Pfam" id="PF00612">
    <property type="entry name" value="IQ"/>
    <property type="match status" value="1"/>
</dbReference>
<feature type="compositionally biased region" description="Basic and acidic residues" evidence="3">
    <location>
        <begin position="32"/>
        <end position="45"/>
    </location>
</feature>
<protein>
    <recommendedName>
        <fullName evidence="6">Protein IQ-DOMAIN 1</fullName>
    </recommendedName>
</protein>
<feature type="region of interest" description="Disordered" evidence="3">
    <location>
        <begin position="16"/>
        <end position="54"/>
    </location>
</feature>
<dbReference type="InterPro" id="IPR000048">
    <property type="entry name" value="IQ_motif_EF-hand-BS"/>
</dbReference>
<feature type="compositionally biased region" description="Basic and acidic residues" evidence="3">
    <location>
        <begin position="277"/>
        <end position="287"/>
    </location>
</feature>
<gene>
    <name evidence="4" type="ORF">LIER_30909</name>
</gene>
<dbReference type="PROSITE" id="PS50096">
    <property type="entry name" value="IQ"/>
    <property type="match status" value="1"/>
</dbReference>
<reference evidence="4 5" key="1">
    <citation type="submission" date="2024-01" db="EMBL/GenBank/DDBJ databases">
        <title>The complete chloroplast genome sequence of Lithospermum erythrorhizon: insights into the phylogenetic relationship among Boraginaceae species and the maternal lineages of purple gromwells.</title>
        <authorList>
            <person name="Okada T."/>
            <person name="Watanabe K."/>
        </authorList>
    </citation>
    <scope>NUCLEOTIDE SEQUENCE [LARGE SCALE GENOMIC DNA]</scope>
</reference>
<dbReference type="GO" id="GO:0005516">
    <property type="term" value="F:calmodulin binding"/>
    <property type="evidence" value="ECO:0007669"/>
    <property type="project" value="UniProtKB-KW"/>
</dbReference>
<evidence type="ECO:0000256" key="1">
    <source>
        <dbReference type="ARBA" id="ARBA00022860"/>
    </source>
</evidence>
<evidence type="ECO:0000256" key="2">
    <source>
        <dbReference type="ARBA" id="ARBA00024341"/>
    </source>
</evidence>
<evidence type="ECO:0008006" key="6">
    <source>
        <dbReference type="Google" id="ProtNLM"/>
    </source>
</evidence>
<comment type="caution">
    <text evidence="4">The sequence shown here is derived from an EMBL/GenBank/DDBJ whole genome shotgun (WGS) entry which is preliminary data.</text>
</comment>
<dbReference type="PANTHER" id="PTHR32295:SF93">
    <property type="entry name" value="PROTEIN IQ-DOMAIN 9"/>
    <property type="match status" value="1"/>
</dbReference>
<dbReference type="PANTHER" id="PTHR32295">
    <property type="entry name" value="IQ-DOMAIN 5-RELATED"/>
    <property type="match status" value="1"/>
</dbReference>
<name>A0AAV3RP85_LITER</name>